<gene>
    <name evidence="2" type="ORF">I79_026072</name>
</gene>
<keyword evidence="1" id="KW-0812">Transmembrane</keyword>
<name>G3IPY7_CRIGR</name>
<dbReference type="AlphaFoldDB" id="G3IPY7"/>
<evidence type="ECO:0000313" key="2">
    <source>
        <dbReference type="EMBL" id="EGV91284.1"/>
    </source>
</evidence>
<protein>
    <submittedName>
        <fullName evidence="2">Uncharacterized protein</fullName>
    </submittedName>
</protein>
<accession>G3IPY7</accession>
<reference evidence="3" key="1">
    <citation type="journal article" date="2011" name="Nat. Biotechnol.">
        <title>The genomic sequence of the Chinese hamster ovary (CHO)-K1 cell line.</title>
        <authorList>
            <person name="Xu X."/>
            <person name="Nagarajan H."/>
            <person name="Lewis N.E."/>
            <person name="Pan S."/>
            <person name="Cai Z."/>
            <person name="Liu X."/>
            <person name="Chen W."/>
            <person name="Xie M."/>
            <person name="Wang W."/>
            <person name="Hammond S."/>
            <person name="Andersen M.R."/>
            <person name="Neff N."/>
            <person name="Passarelli B."/>
            <person name="Koh W."/>
            <person name="Fan H.C."/>
            <person name="Wang J."/>
            <person name="Gui Y."/>
            <person name="Lee K.H."/>
            <person name="Betenbaugh M.J."/>
            <person name="Quake S.R."/>
            <person name="Famili I."/>
            <person name="Palsson B.O."/>
            <person name="Wang J."/>
        </authorList>
    </citation>
    <scope>NUCLEOTIDE SEQUENCE [LARGE SCALE GENOMIC DNA]</scope>
    <source>
        <strain evidence="3">CHO K1 cell line</strain>
    </source>
</reference>
<evidence type="ECO:0000313" key="3">
    <source>
        <dbReference type="Proteomes" id="UP000001075"/>
    </source>
</evidence>
<organism evidence="2 3">
    <name type="scientific">Cricetulus griseus</name>
    <name type="common">Chinese hamster</name>
    <name type="synonym">Cricetulus barabensis griseus</name>
    <dbReference type="NCBI Taxonomy" id="10029"/>
    <lineage>
        <taxon>Eukaryota</taxon>
        <taxon>Metazoa</taxon>
        <taxon>Chordata</taxon>
        <taxon>Craniata</taxon>
        <taxon>Vertebrata</taxon>
        <taxon>Euteleostomi</taxon>
        <taxon>Mammalia</taxon>
        <taxon>Eutheria</taxon>
        <taxon>Euarchontoglires</taxon>
        <taxon>Glires</taxon>
        <taxon>Rodentia</taxon>
        <taxon>Myomorpha</taxon>
        <taxon>Muroidea</taxon>
        <taxon>Cricetidae</taxon>
        <taxon>Cricetinae</taxon>
        <taxon>Cricetulus</taxon>
    </lineage>
</organism>
<keyword evidence="1" id="KW-0472">Membrane</keyword>
<evidence type="ECO:0000256" key="1">
    <source>
        <dbReference type="SAM" id="Phobius"/>
    </source>
</evidence>
<feature type="transmembrane region" description="Helical" evidence="1">
    <location>
        <begin position="12"/>
        <end position="34"/>
    </location>
</feature>
<sequence length="51" mass="5655">MAFRNVFTCTSNIVKVVALGIIFLFFPLSVKYSIKLNTVSKSSERLDGVTV</sequence>
<proteinExistence type="predicted"/>
<keyword evidence="1" id="KW-1133">Transmembrane helix</keyword>
<dbReference type="EMBL" id="JH019177">
    <property type="protein sequence ID" value="EGV91284.1"/>
    <property type="molecule type" value="Genomic_DNA"/>
</dbReference>
<dbReference type="Proteomes" id="UP000001075">
    <property type="component" value="Unassembled WGS sequence"/>
</dbReference>
<dbReference type="InParanoid" id="G3IPY7"/>